<keyword evidence="2" id="KW-0812">Transmembrane</keyword>
<feature type="region of interest" description="Disordered" evidence="1">
    <location>
        <begin position="119"/>
        <end position="152"/>
    </location>
</feature>
<feature type="compositionally biased region" description="Pro residues" evidence="1">
    <location>
        <begin position="133"/>
        <end position="146"/>
    </location>
</feature>
<reference evidence="5" key="1">
    <citation type="submission" date="2021-01" db="EMBL/GenBank/DDBJ databases">
        <authorList>
            <person name="Kaushik A."/>
        </authorList>
    </citation>
    <scope>NUCLEOTIDE SEQUENCE</scope>
    <source>
        <strain evidence="5">AG5</strain>
    </source>
</reference>
<dbReference type="EMBL" id="CAJNJQ010002781">
    <property type="protein sequence ID" value="CAE7184994.1"/>
    <property type="molecule type" value="Genomic_DNA"/>
</dbReference>
<keyword evidence="3" id="KW-0732">Signal</keyword>
<evidence type="ECO:0000256" key="1">
    <source>
        <dbReference type="SAM" id="MobiDB-lite"/>
    </source>
</evidence>
<keyword evidence="2" id="KW-1133">Transmembrane helix</keyword>
<evidence type="ECO:0000313" key="5">
    <source>
        <dbReference type="EMBL" id="CAE7185003.1"/>
    </source>
</evidence>
<feature type="signal peptide" evidence="3">
    <location>
        <begin position="1"/>
        <end position="18"/>
    </location>
</feature>
<dbReference type="EMBL" id="CAJNJQ010002781">
    <property type="protein sequence ID" value="CAE7185003.1"/>
    <property type="molecule type" value="Genomic_DNA"/>
</dbReference>
<organism evidence="5 6">
    <name type="scientific">Rhizoctonia solani</name>
    <dbReference type="NCBI Taxonomy" id="456999"/>
    <lineage>
        <taxon>Eukaryota</taxon>
        <taxon>Fungi</taxon>
        <taxon>Dikarya</taxon>
        <taxon>Basidiomycota</taxon>
        <taxon>Agaricomycotina</taxon>
        <taxon>Agaricomycetes</taxon>
        <taxon>Cantharellales</taxon>
        <taxon>Ceratobasidiaceae</taxon>
        <taxon>Rhizoctonia</taxon>
    </lineage>
</organism>
<dbReference type="AlphaFoldDB" id="A0A8H3HR49"/>
<sequence length="152" mass="16998">MDLCLLVVLLNLVVSAYAQSSDESPDNPPKKANGITITLIVVFCSSSVYHRRLDLIKMAVVLIGLLIFYYAMNIIRKTRKRKDAAALPQYVDLNPLQGVQNQGSYNPFQQNPVIIVTPPRLSTDHQHPQDDQIPPPYELPKQPPPAQLRSPS</sequence>
<accession>A0A8H3HR49</accession>
<gene>
    <name evidence="4" type="ORF">RDB_LOCUS121248</name>
    <name evidence="5" type="ORF">RDB_LOCUS121249</name>
</gene>
<evidence type="ECO:0000313" key="4">
    <source>
        <dbReference type="EMBL" id="CAE7184994.1"/>
    </source>
</evidence>
<dbReference type="Proteomes" id="UP000663827">
    <property type="component" value="Unassembled WGS sequence"/>
</dbReference>
<comment type="caution">
    <text evidence="5">The sequence shown here is derived from an EMBL/GenBank/DDBJ whole genome shotgun (WGS) entry which is preliminary data.</text>
</comment>
<protein>
    <submittedName>
        <fullName evidence="5">Uncharacterized protein</fullName>
    </submittedName>
</protein>
<evidence type="ECO:0000256" key="3">
    <source>
        <dbReference type="SAM" id="SignalP"/>
    </source>
</evidence>
<evidence type="ECO:0000313" key="6">
    <source>
        <dbReference type="Proteomes" id="UP000663827"/>
    </source>
</evidence>
<proteinExistence type="predicted"/>
<feature type="chain" id="PRO_5036265509" evidence="3">
    <location>
        <begin position="19"/>
        <end position="152"/>
    </location>
</feature>
<feature type="transmembrane region" description="Helical" evidence="2">
    <location>
        <begin position="55"/>
        <end position="72"/>
    </location>
</feature>
<name>A0A8H3HR49_9AGAM</name>
<evidence type="ECO:0000256" key="2">
    <source>
        <dbReference type="SAM" id="Phobius"/>
    </source>
</evidence>
<keyword evidence="2" id="KW-0472">Membrane</keyword>